<dbReference type="PANTHER" id="PTHR22602:SF0">
    <property type="entry name" value="TRANSFERASE CAF17, MITOCHONDRIAL-RELATED"/>
    <property type="match status" value="1"/>
</dbReference>
<dbReference type="NCBIfam" id="TIGR03317">
    <property type="entry name" value="ygfZ_signature"/>
    <property type="match status" value="1"/>
</dbReference>
<keyword evidence="3" id="KW-1185">Reference proteome</keyword>
<dbReference type="EMBL" id="JAXOJX010000028">
    <property type="protein sequence ID" value="MDZ5458318.1"/>
    <property type="molecule type" value="Genomic_DNA"/>
</dbReference>
<gene>
    <name evidence="2" type="ORF">SM757_17220</name>
</gene>
<dbReference type="Proteomes" id="UP001293718">
    <property type="component" value="Unassembled WGS sequence"/>
</dbReference>
<dbReference type="InterPro" id="IPR045179">
    <property type="entry name" value="YgfZ/GcvT"/>
</dbReference>
<organism evidence="2 3">
    <name type="scientific">Azohydromonas lata</name>
    <dbReference type="NCBI Taxonomy" id="45677"/>
    <lineage>
        <taxon>Bacteria</taxon>
        <taxon>Pseudomonadati</taxon>
        <taxon>Pseudomonadota</taxon>
        <taxon>Betaproteobacteria</taxon>
        <taxon>Burkholderiales</taxon>
        <taxon>Sphaerotilaceae</taxon>
        <taxon>Azohydromonas</taxon>
    </lineage>
</organism>
<comment type="caution">
    <text evidence="2">The sequence shown here is derived from an EMBL/GenBank/DDBJ whole genome shotgun (WGS) entry which is preliminary data.</text>
</comment>
<name>A0ABU5IH95_9BURK</name>
<dbReference type="Gene3D" id="3.30.70.1630">
    <property type="match status" value="1"/>
</dbReference>
<feature type="region of interest" description="Disordered" evidence="1">
    <location>
        <begin position="289"/>
        <end position="310"/>
    </location>
</feature>
<evidence type="ECO:0000313" key="2">
    <source>
        <dbReference type="EMBL" id="MDZ5458318.1"/>
    </source>
</evidence>
<sequence>MTDTLIQAGTFDGAAPLTHLGLVRASGEDAASFLHGQLTQDVNALDAHSARLGGYCTAKGRLLASFIFWRPTAGEILLACSADVLAATVKRLSMFVLRAKCKLAEASDLRLYGLAGPSAAAWLGDAAPQQSWQRARVQDADVIRLPDVDGVPRWLLASAQAPELPALSEDAWRWLEVRSALPRVVAATSEQFVPQMINLELVGGVSFKKGCYPGQEVVARSQYRGTTKRRAFLFDAAADAAPGQEVFTAGDDPGQPSGLVMDSATLQGQTAVLVELKIAALQAPSLHLRAPDGPALRPAPLPYELPLDAE</sequence>
<dbReference type="InterPro" id="IPR017703">
    <property type="entry name" value="YgfZ/GCV_T_CS"/>
</dbReference>
<evidence type="ECO:0000313" key="3">
    <source>
        <dbReference type="Proteomes" id="UP001293718"/>
    </source>
</evidence>
<evidence type="ECO:0000256" key="1">
    <source>
        <dbReference type="SAM" id="MobiDB-lite"/>
    </source>
</evidence>
<reference evidence="2 3" key="1">
    <citation type="submission" date="2023-11" db="EMBL/GenBank/DDBJ databases">
        <title>Draft genome of Azohydromonas lata strain H1 (DSM1123), a polyhydroxyalkanoate producer.</title>
        <authorList>
            <person name="Traversa D."/>
            <person name="D'Addabbo P."/>
            <person name="Pazzani C."/>
            <person name="Manzari C."/>
            <person name="Chiara M."/>
            <person name="Scrascia M."/>
        </authorList>
    </citation>
    <scope>NUCLEOTIDE SEQUENCE [LARGE SCALE GENOMIC DNA]</scope>
    <source>
        <strain evidence="2 3">H1</strain>
    </source>
</reference>
<protein>
    <submittedName>
        <fullName evidence="2">Folate-binding protein</fullName>
    </submittedName>
</protein>
<dbReference type="PANTHER" id="PTHR22602">
    <property type="entry name" value="TRANSFERASE CAF17, MITOCHONDRIAL-RELATED"/>
    <property type="match status" value="1"/>
</dbReference>
<dbReference type="RefSeq" id="WP_322466423.1">
    <property type="nucleotide sequence ID" value="NZ_JAXOJX010000028.1"/>
</dbReference>
<dbReference type="Gene3D" id="2.40.30.160">
    <property type="match status" value="1"/>
</dbReference>
<proteinExistence type="predicted"/>
<dbReference type="SUPFAM" id="SSF103025">
    <property type="entry name" value="Folate-binding domain"/>
    <property type="match status" value="1"/>
</dbReference>
<accession>A0ABU5IH95</accession>
<dbReference type="Gene3D" id="3.30.70.1400">
    <property type="entry name" value="Aminomethyltransferase beta-barrel domains"/>
    <property type="match status" value="1"/>
</dbReference>